<comment type="caution">
    <text evidence="1">The sequence shown here is derived from an EMBL/GenBank/DDBJ whole genome shotgun (WGS) entry which is preliminary data.</text>
</comment>
<dbReference type="Gene3D" id="2.130.10.30">
    <property type="entry name" value="Regulator of chromosome condensation 1/beta-lactamase-inhibitor protein II"/>
    <property type="match status" value="1"/>
</dbReference>
<protein>
    <submittedName>
        <fullName evidence="1">Nipped-B-like protein B</fullName>
    </submittedName>
</protein>
<dbReference type="SUPFAM" id="SSF50985">
    <property type="entry name" value="RCC1/BLIP-II"/>
    <property type="match status" value="1"/>
</dbReference>
<keyword evidence="2" id="KW-1185">Reference proteome</keyword>
<organism evidence="1 2">
    <name type="scientific">Durusdinium trenchii</name>
    <dbReference type="NCBI Taxonomy" id="1381693"/>
    <lineage>
        <taxon>Eukaryota</taxon>
        <taxon>Sar</taxon>
        <taxon>Alveolata</taxon>
        <taxon>Dinophyceae</taxon>
        <taxon>Suessiales</taxon>
        <taxon>Symbiodiniaceae</taxon>
        <taxon>Durusdinium</taxon>
    </lineage>
</organism>
<reference evidence="1 2" key="1">
    <citation type="submission" date="2024-02" db="EMBL/GenBank/DDBJ databases">
        <authorList>
            <person name="Chen Y."/>
            <person name="Shah S."/>
            <person name="Dougan E. K."/>
            <person name="Thang M."/>
            <person name="Chan C."/>
        </authorList>
    </citation>
    <scope>NUCLEOTIDE SEQUENCE [LARGE SCALE GENOMIC DNA]</scope>
</reference>
<accession>A0ABP0HWL3</accession>
<dbReference type="EMBL" id="CAXAMM010001936">
    <property type="protein sequence ID" value="CAK8994022.1"/>
    <property type="molecule type" value="Genomic_DNA"/>
</dbReference>
<gene>
    <name evidence="1" type="ORF">SCF082_LOCUS3760</name>
</gene>
<evidence type="ECO:0000313" key="1">
    <source>
        <dbReference type="EMBL" id="CAK8994022.1"/>
    </source>
</evidence>
<evidence type="ECO:0000313" key="2">
    <source>
        <dbReference type="Proteomes" id="UP001642464"/>
    </source>
</evidence>
<dbReference type="Proteomes" id="UP001642464">
    <property type="component" value="Unassembled WGS sequence"/>
</dbReference>
<name>A0ABP0HWL3_9DINO</name>
<dbReference type="InterPro" id="IPR009091">
    <property type="entry name" value="RCC1/BLIP-II"/>
</dbReference>
<sequence length="163" mass="17785">MPGGAGGDVLWPKRIEWFEQKATRWKKISFGPDFGGAIDAQGRLYVWGTSEQSFIGPLQVDVQGAGRRQGFQDVQFSAQKMFVLTTSGDALVFDDFLAVLQRRAAPLVEARKAQEALHSAPDEEKVQLESAAKEAELAAGKAAADTSLLKLNGTALWFQKECI</sequence>
<proteinExistence type="predicted"/>